<keyword evidence="4" id="KW-1185">Reference proteome</keyword>
<evidence type="ECO:0000256" key="2">
    <source>
        <dbReference type="PROSITE-ProRule" id="PRU00059"/>
    </source>
</evidence>
<protein>
    <submittedName>
        <fullName evidence="5">CUB domain-containing protein</fullName>
    </submittedName>
</protein>
<dbReference type="SUPFAM" id="SSF49854">
    <property type="entry name" value="Spermadhesin, CUB domain"/>
    <property type="match status" value="1"/>
</dbReference>
<dbReference type="PROSITE" id="PS01180">
    <property type="entry name" value="CUB"/>
    <property type="match status" value="1"/>
</dbReference>
<dbReference type="InterPro" id="IPR000859">
    <property type="entry name" value="CUB_dom"/>
</dbReference>
<dbReference type="Gene3D" id="2.60.120.290">
    <property type="entry name" value="Spermadhesin, CUB domain"/>
    <property type="match status" value="1"/>
</dbReference>
<dbReference type="AlphaFoldDB" id="A0A914QHM7"/>
<evidence type="ECO:0000256" key="1">
    <source>
        <dbReference type="ARBA" id="ARBA00023157"/>
    </source>
</evidence>
<proteinExistence type="predicted"/>
<dbReference type="WBParaSite" id="PDA_v2.g31102.t1">
    <property type="protein sequence ID" value="PDA_v2.g31102.t1"/>
    <property type="gene ID" value="PDA_v2.g31102"/>
</dbReference>
<dbReference type="InterPro" id="IPR035914">
    <property type="entry name" value="Sperma_CUB_dom_sf"/>
</dbReference>
<sequence length="245" mass="28678">MQECVWKFEGPKGYGFKFILTNFDERNTDLLVTNSTDYTITDQMKTGNYVGPPAKNIFSGHHTHRRQVFYNGDNNLIVYYQGKTICNSSAIDYLFEAQITIVKNEWTEIDADCGLTENGSTIFWSTKNSNSIGYLNNAQCSYNFTVKPDTQIVATVLKLRIECNVDILEYKDYDEDEWIPIELPGSTHVFRYNQKRKNIFPIIWRFKSDGSIQNYGFKVQFETISILFYLFENYKIQYFRMPVCL</sequence>
<reference evidence="5" key="1">
    <citation type="submission" date="2022-11" db="UniProtKB">
        <authorList>
            <consortium name="WormBaseParasite"/>
        </authorList>
    </citation>
    <scope>IDENTIFICATION</scope>
</reference>
<feature type="domain" description="CUB" evidence="3">
    <location>
        <begin position="113"/>
        <end position="224"/>
    </location>
</feature>
<name>A0A914QHM7_9BILA</name>
<accession>A0A914QHM7</accession>
<organism evidence="4 5">
    <name type="scientific">Panagrolaimus davidi</name>
    <dbReference type="NCBI Taxonomy" id="227884"/>
    <lineage>
        <taxon>Eukaryota</taxon>
        <taxon>Metazoa</taxon>
        <taxon>Ecdysozoa</taxon>
        <taxon>Nematoda</taxon>
        <taxon>Chromadorea</taxon>
        <taxon>Rhabditida</taxon>
        <taxon>Tylenchina</taxon>
        <taxon>Panagrolaimomorpha</taxon>
        <taxon>Panagrolaimoidea</taxon>
        <taxon>Panagrolaimidae</taxon>
        <taxon>Panagrolaimus</taxon>
    </lineage>
</organism>
<evidence type="ECO:0000259" key="3">
    <source>
        <dbReference type="PROSITE" id="PS01180"/>
    </source>
</evidence>
<evidence type="ECO:0000313" key="4">
    <source>
        <dbReference type="Proteomes" id="UP000887578"/>
    </source>
</evidence>
<dbReference type="Proteomes" id="UP000887578">
    <property type="component" value="Unplaced"/>
</dbReference>
<dbReference type="Pfam" id="PF00431">
    <property type="entry name" value="CUB"/>
    <property type="match status" value="1"/>
</dbReference>
<keyword evidence="1 2" id="KW-1015">Disulfide bond</keyword>
<feature type="disulfide bond" evidence="2">
    <location>
        <begin position="113"/>
        <end position="140"/>
    </location>
</feature>
<comment type="caution">
    <text evidence="2">Lacks conserved residue(s) required for the propagation of feature annotation.</text>
</comment>
<evidence type="ECO:0000313" key="5">
    <source>
        <dbReference type="WBParaSite" id="PDA_v2.g31102.t1"/>
    </source>
</evidence>